<protein>
    <submittedName>
        <fullName evidence="1">Uncharacterized protein</fullName>
    </submittedName>
</protein>
<keyword evidence="2" id="KW-1185">Reference proteome</keyword>
<evidence type="ECO:0000313" key="2">
    <source>
        <dbReference type="Proteomes" id="UP000241868"/>
    </source>
</evidence>
<reference evidence="1 2" key="1">
    <citation type="submission" date="2018-03" db="EMBL/GenBank/DDBJ databases">
        <title>Neisseria weixii sp. nov., isolated from the intestinal contents of Tibetan Plateau pika (Ochotona curzoniae) in Yushu, Qinghai Province, China.</title>
        <authorList>
            <person name="Gui Z."/>
        </authorList>
    </citation>
    <scope>NUCLEOTIDE SEQUENCE [LARGE SCALE GENOMIC DNA]</scope>
    <source>
        <strain evidence="1 2">ATCC 51483</strain>
    </source>
</reference>
<accession>A0A2P7U163</accession>
<organism evidence="1 2">
    <name type="scientific">Neisseria iguanae</name>
    <dbReference type="NCBI Taxonomy" id="90242"/>
    <lineage>
        <taxon>Bacteria</taxon>
        <taxon>Pseudomonadati</taxon>
        <taxon>Pseudomonadota</taxon>
        <taxon>Betaproteobacteria</taxon>
        <taxon>Neisseriales</taxon>
        <taxon>Neisseriaceae</taxon>
        <taxon>Neisseria</taxon>
    </lineage>
</organism>
<dbReference type="AlphaFoldDB" id="A0A2P7U163"/>
<name>A0A2P7U163_9NEIS</name>
<dbReference type="Proteomes" id="UP000241868">
    <property type="component" value="Unassembled WGS sequence"/>
</dbReference>
<gene>
    <name evidence="1" type="ORF">C7N83_04610</name>
</gene>
<dbReference type="EMBL" id="PXYY01000018">
    <property type="protein sequence ID" value="PSJ80722.1"/>
    <property type="molecule type" value="Genomic_DNA"/>
</dbReference>
<comment type="caution">
    <text evidence="1">The sequence shown here is derived from an EMBL/GenBank/DDBJ whole genome shotgun (WGS) entry which is preliminary data.</text>
</comment>
<evidence type="ECO:0000313" key="1">
    <source>
        <dbReference type="EMBL" id="PSJ80722.1"/>
    </source>
</evidence>
<sequence length="63" mass="7281">MVYIRFCLMAKSFLKATNVDIVISILKSTSSNLKDKHRMILENELKNNQVKLNQVRAELETAK</sequence>
<proteinExistence type="predicted"/>